<evidence type="ECO:0000313" key="1">
    <source>
        <dbReference type="EMBL" id="CRX37370.1"/>
    </source>
</evidence>
<sequence>MLLSARWPAIFKQYFRTRGFLTKTSILCLLFQTLHAYEPYHAKVAANSTVVNISAPNLVDLNRELKAASLAEIIPGYTPTTAIAFGIDLRGLKAITFFPANSTTLFVEIPDAAITETFTGATRDESLTLFKEFIKEGASLEKLLRAYCRHSPIDPIAGNPTSLMSLMAESDYLLGQLSPFNGCDCRFNTQPVRHQFQAGLDLSRATVKKFDSTQLTFPLRYSYSPCNTWAFIVDAPLQYIRNGGASSLVGSLGIGWRLPLTSNWSLTSIARVGSGGSLDLCTSGSFVSVGAVSSSHYKISHFVLSINNYAGYVSSANLWLTGVNFNYHLHNVAIKNGISIFSCNGLMLCDRAFHIGAEIKDTYFAGSKLFIRHYDEFALNVTTTHINRCLAFDCLTTQLAYQFGEKGFKGYRLNFIYQF</sequence>
<evidence type="ECO:0000313" key="2">
    <source>
        <dbReference type="Proteomes" id="UP000220251"/>
    </source>
</evidence>
<dbReference type="EMBL" id="CWGJ01000001">
    <property type="protein sequence ID" value="CRX37370.1"/>
    <property type="molecule type" value="Genomic_DNA"/>
</dbReference>
<protein>
    <submittedName>
        <fullName evidence="1">Uncharacterized protein</fullName>
    </submittedName>
</protein>
<keyword evidence="2" id="KW-1185">Reference proteome</keyword>
<proteinExistence type="predicted"/>
<dbReference type="AlphaFoldDB" id="A0A0H5E2F7"/>
<dbReference type="Proteomes" id="UP000220251">
    <property type="component" value="Unassembled WGS sequence"/>
</dbReference>
<dbReference type="RefSeq" id="WP_239414268.1">
    <property type="nucleotide sequence ID" value="NZ_CWGJ01000001.1"/>
</dbReference>
<gene>
    <name evidence="1" type="ORF">ELAC_0006</name>
</gene>
<reference evidence="2" key="1">
    <citation type="submission" date="2015-06" db="EMBL/GenBank/DDBJ databases">
        <authorList>
            <person name="Bertelli C."/>
        </authorList>
    </citation>
    <scope>NUCLEOTIDE SEQUENCE [LARGE SCALE GENOMIC DNA]</scope>
    <source>
        <strain evidence="2">CRIB-30</strain>
    </source>
</reference>
<organism evidence="1 2">
    <name type="scientific">Estrella lausannensis</name>
    <dbReference type="NCBI Taxonomy" id="483423"/>
    <lineage>
        <taxon>Bacteria</taxon>
        <taxon>Pseudomonadati</taxon>
        <taxon>Chlamydiota</taxon>
        <taxon>Chlamydiia</taxon>
        <taxon>Parachlamydiales</taxon>
        <taxon>Candidatus Criblamydiaceae</taxon>
        <taxon>Estrella</taxon>
    </lineage>
</organism>
<accession>A0A0H5E2F7</accession>
<name>A0A0H5E2F7_9BACT</name>